<proteinExistence type="predicted"/>
<feature type="compositionally biased region" description="Polar residues" evidence="1">
    <location>
        <begin position="734"/>
        <end position="762"/>
    </location>
</feature>
<dbReference type="EMBL" id="JBANRG010000026">
    <property type="protein sequence ID" value="KAK7453385.1"/>
    <property type="molecule type" value="Genomic_DNA"/>
</dbReference>
<sequence>MAVILLDKHIRFQRLVSVRRRNVSRPGQAPTRSNPNVNVQHVQASRSPTSSNSQNRDPQANMNMPARTRSRSHTIGSQSQLEYGQTSTSPKHQVQGRLEIEGRHHEGRGPRDSRERSEEGYSSASPGPGSVDGPPLASHPLGPRSERDKGERESGAFGRDRRDAGPSSAGSSSSHIPRGSHYQMAPISPSSHPSIAHLPTRNQNQQPLTGSPHTTSTMSPPQASVSTLRNLNTLGTLNTLSFSYPSHPPAKRRRAKRTEEERIAYLRSDPYVAQFEAYRVLCASCDKWIRLRPNSTYCSIPWDAHRKSCLAKKIMNRGSGTGAAGGYALEERNAFLSKDPDVRKFDAERVLCAVCDAWIDLHPEDHLAAVKTWLDHRAGCRKDPTIKSMGLALIGIEEAHGPPSEMMPPASTMHREMGREESRGRREERHMNVDEYRHRSESPAHHRQRHPAQHPGYPHPHSQDVHRIRERERDIRPISPPVSHRPTHHSENEKREYRSRDQERHPQQGQETPHLLHSIPSSPPAGRETRLQRRMSLQHPQQPPHPQRERSVVSASAVSVTADNDMDADASVEDDPEEEGSSTKPTTAGPSRASSLHTVSSSGQLSRADSRGPYPTDSQLEFAEREHHRQSQAQQQQVFNAAAGQFPPGPAHESRRRNAEQRAATLRADKLIKEVEANRVFCSLCMKWVQLRQDSSYCAYPWLQHRGKCLARHQRRAQKAAEIADIKARRSIGRVQTQPSSSSYPQNAYPSASGTSHPSLHSRSSRGHPDVNVRSHVRRDDGPYIQGPYSPTGLEHGRPPLSRAHSSASYGRRPPHGMSEFESDVDMEGDEHARRFASPEEYDDEYEHRRQQPMGLARRPTRHSGPTSVKHEDLDYDDVDAEGDMDFQREDVIMDEESDSRRHEINHSRRYMPSPNMYPRHHPYDHARTNGRHHPSSSRSDAPAMTMSRSHAGPSSPVRRSGPTRSRPVLADLDSPVGRKHFVYSSIAYLFTTTYEATDDMSISTLLTYLNSAMPPDKYEDFDTSEVVRAVSSLKEKGKILFEGDLVKRVPGFD</sequence>
<comment type="caution">
    <text evidence="2">The sequence shown here is derived from an EMBL/GenBank/DDBJ whole genome shotgun (WGS) entry which is preliminary data.</text>
</comment>
<feature type="compositionally biased region" description="Basic and acidic residues" evidence="1">
    <location>
        <begin position="144"/>
        <end position="164"/>
    </location>
</feature>
<feature type="compositionally biased region" description="Polar residues" evidence="1">
    <location>
        <begin position="582"/>
        <end position="607"/>
    </location>
</feature>
<feature type="compositionally biased region" description="Basic and acidic residues" evidence="1">
    <location>
        <begin position="767"/>
        <end position="782"/>
    </location>
</feature>
<feature type="compositionally biased region" description="Acidic residues" evidence="1">
    <location>
        <begin position="564"/>
        <end position="580"/>
    </location>
</feature>
<feature type="region of interest" description="Disordered" evidence="1">
    <location>
        <begin position="21"/>
        <end position="224"/>
    </location>
</feature>
<protein>
    <submittedName>
        <fullName evidence="2">Uncharacterized protein</fullName>
    </submittedName>
</protein>
<keyword evidence="3" id="KW-1185">Reference proteome</keyword>
<feature type="region of interest" description="Disordered" evidence="1">
    <location>
        <begin position="238"/>
        <end position="258"/>
    </location>
</feature>
<evidence type="ECO:0000313" key="2">
    <source>
        <dbReference type="EMBL" id="KAK7453385.1"/>
    </source>
</evidence>
<feature type="compositionally biased region" description="Acidic residues" evidence="1">
    <location>
        <begin position="874"/>
        <end position="885"/>
    </location>
</feature>
<reference evidence="2 3" key="1">
    <citation type="submission" date="2024-01" db="EMBL/GenBank/DDBJ databases">
        <title>A draft genome for the cacao thread blight pathogen Marasmiellus scandens.</title>
        <authorList>
            <person name="Baruah I.K."/>
            <person name="Leung J."/>
            <person name="Bukari Y."/>
            <person name="Amoako-Attah I."/>
            <person name="Meinhardt L.W."/>
            <person name="Bailey B.A."/>
            <person name="Cohen S.P."/>
        </authorList>
    </citation>
    <scope>NUCLEOTIDE SEQUENCE [LARGE SCALE GENOMIC DNA]</scope>
    <source>
        <strain evidence="2 3">GH-19</strain>
    </source>
</reference>
<organism evidence="2 3">
    <name type="scientific">Marasmiellus scandens</name>
    <dbReference type="NCBI Taxonomy" id="2682957"/>
    <lineage>
        <taxon>Eukaryota</taxon>
        <taxon>Fungi</taxon>
        <taxon>Dikarya</taxon>
        <taxon>Basidiomycota</taxon>
        <taxon>Agaricomycotina</taxon>
        <taxon>Agaricomycetes</taxon>
        <taxon>Agaricomycetidae</taxon>
        <taxon>Agaricales</taxon>
        <taxon>Marasmiineae</taxon>
        <taxon>Omphalotaceae</taxon>
        <taxon>Marasmiellus</taxon>
    </lineage>
</organism>
<dbReference type="Proteomes" id="UP001498398">
    <property type="component" value="Unassembled WGS sequence"/>
</dbReference>
<evidence type="ECO:0000256" key="1">
    <source>
        <dbReference type="SAM" id="MobiDB-lite"/>
    </source>
</evidence>
<feature type="compositionally biased region" description="Basic and acidic residues" evidence="1">
    <location>
        <begin position="488"/>
        <end position="506"/>
    </location>
</feature>
<accession>A0ABR1J7N9</accession>
<feature type="compositionally biased region" description="Polar residues" evidence="1">
    <location>
        <begin position="73"/>
        <end position="92"/>
    </location>
</feature>
<feature type="compositionally biased region" description="Basic and acidic residues" evidence="1">
    <location>
        <begin position="413"/>
        <end position="444"/>
    </location>
</feature>
<feature type="region of interest" description="Disordered" evidence="1">
    <location>
        <begin position="729"/>
        <end position="972"/>
    </location>
</feature>
<feature type="compositionally biased region" description="Polar residues" evidence="1">
    <location>
        <begin position="30"/>
        <end position="62"/>
    </location>
</feature>
<feature type="region of interest" description="Disordered" evidence="1">
    <location>
        <begin position="399"/>
        <end position="617"/>
    </location>
</feature>
<feature type="compositionally biased region" description="Low complexity" evidence="1">
    <location>
        <begin position="165"/>
        <end position="199"/>
    </location>
</feature>
<evidence type="ECO:0000313" key="3">
    <source>
        <dbReference type="Proteomes" id="UP001498398"/>
    </source>
</evidence>
<name>A0ABR1J7N9_9AGAR</name>
<feature type="compositionally biased region" description="Polar residues" evidence="1">
    <location>
        <begin position="200"/>
        <end position="224"/>
    </location>
</feature>
<feature type="compositionally biased region" description="Basic and acidic residues" evidence="1">
    <location>
        <begin position="98"/>
        <end position="119"/>
    </location>
</feature>
<feature type="compositionally biased region" description="Basic and acidic residues" evidence="1">
    <location>
        <begin position="461"/>
        <end position="476"/>
    </location>
</feature>
<gene>
    <name evidence="2" type="ORF">VKT23_011649</name>
</gene>